<evidence type="ECO:0000313" key="6">
    <source>
        <dbReference type="Proteomes" id="UP000011721"/>
    </source>
</evidence>
<name>M1P6P2_DESSD</name>
<feature type="compositionally biased region" description="Low complexity" evidence="2">
    <location>
        <begin position="340"/>
        <end position="349"/>
    </location>
</feature>
<dbReference type="PANTHER" id="PTHR30332:SF17">
    <property type="entry name" value="TYPE IV PILIATION SYSTEM PROTEIN DR_0774-RELATED"/>
    <property type="match status" value="1"/>
</dbReference>
<dbReference type="PANTHER" id="PTHR30332">
    <property type="entry name" value="PROBABLE GENERAL SECRETION PATHWAY PROTEIN D"/>
    <property type="match status" value="1"/>
</dbReference>
<dbReference type="InterPro" id="IPR004846">
    <property type="entry name" value="T2SS/T3SS_dom"/>
</dbReference>
<comment type="similarity">
    <text evidence="1">Belongs to the bacterial secretin family.</text>
</comment>
<accession>M1P6P2</accession>
<dbReference type="AlphaFoldDB" id="M1P6P2"/>
<dbReference type="Pfam" id="PF00263">
    <property type="entry name" value="Secretin"/>
    <property type="match status" value="1"/>
</dbReference>
<dbReference type="InterPro" id="IPR050810">
    <property type="entry name" value="Bact_Secretion_Sys_Channel"/>
</dbReference>
<gene>
    <name evidence="5" type="ordered locus">UWK_00800</name>
</gene>
<dbReference type="KEGG" id="dsf:UWK_00800"/>
<dbReference type="Proteomes" id="UP000011721">
    <property type="component" value="Chromosome"/>
</dbReference>
<feature type="region of interest" description="Disordered" evidence="2">
    <location>
        <begin position="229"/>
        <end position="256"/>
    </location>
</feature>
<organism evidence="5 6">
    <name type="scientific">Desulfocapsa sulfexigens (strain DSM 10523 / SB164P1)</name>
    <dbReference type="NCBI Taxonomy" id="1167006"/>
    <lineage>
        <taxon>Bacteria</taxon>
        <taxon>Pseudomonadati</taxon>
        <taxon>Thermodesulfobacteriota</taxon>
        <taxon>Desulfobulbia</taxon>
        <taxon>Desulfobulbales</taxon>
        <taxon>Desulfocapsaceae</taxon>
        <taxon>Desulfocapsa</taxon>
    </lineage>
</organism>
<dbReference type="GO" id="GO:0015627">
    <property type="term" value="C:type II protein secretion system complex"/>
    <property type="evidence" value="ECO:0007669"/>
    <property type="project" value="TreeGrafter"/>
</dbReference>
<evidence type="ECO:0000256" key="3">
    <source>
        <dbReference type="SAM" id="SignalP"/>
    </source>
</evidence>
<feature type="chain" id="PRO_5004016076" evidence="3">
    <location>
        <begin position="23"/>
        <end position="590"/>
    </location>
</feature>
<keyword evidence="6" id="KW-1185">Reference proteome</keyword>
<dbReference type="STRING" id="1167006.UWK_00800"/>
<dbReference type="RefSeq" id="WP_015403073.1">
    <property type="nucleotide sequence ID" value="NC_020304.1"/>
</dbReference>
<dbReference type="PATRIC" id="fig|1167006.5.peg.906"/>
<feature type="compositionally biased region" description="Basic and acidic residues" evidence="2">
    <location>
        <begin position="350"/>
        <end position="363"/>
    </location>
</feature>
<protein>
    <submittedName>
        <fullName evidence="5">Type II secretory pathway, component PulD</fullName>
    </submittedName>
</protein>
<evidence type="ECO:0000313" key="5">
    <source>
        <dbReference type="EMBL" id="AGF77377.1"/>
    </source>
</evidence>
<feature type="domain" description="Type II/III secretion system secretin-like" evidence="4">
    <location>
        <begin position="417"/>
        <end position="590"/>
    </location>
</feature>
<reference evidence="6" key="1">
    <citation type="journal article" date="2013" name="Stand. Genomic Sci.">
        <title>Complete genome sequence of Desulfocapsa sulfexigens, a marine deltaproteobacterium specialized in disproportionating inorganic sulfur compounds.</title>
        <authorList>
            <person name="Finster K.W."/>
            <person name="Kjeldsen K.U."/>
            <person name="Kube M."/>
            <person name="Reinhardt R."/>
            <person name="Mussmann M."/>
            <person name="Amann R."/>
            <person name="Schreiber L."/>
        </authorList>
    </citation>
    <scope>NUCLEOTIDE SEQUENCE [LARGE SCALE GENOMIC DNA]</scope>
    <source>
        <strain evidence="6">DSM 10523 / SB164P1</strain>
    </source>
</reference>
<feature type="signal peptide" evidence="3">
    <location>
        <begin position="1"/>
        <end position="22"/>
    </location>
</feature>
<proteinExistence type="inferred from homology"/>
<evidence type="ECO:0000259" key="4">
    <source>
        <dbReference type="Pfam" id="PF00263"/>
    </source>
</evidence>
<dbReference type="PROSITE" id="PS51257">
    <property type="entry name" value="PROKAR_LIPOPROTEIN"/>
    <property type="match status" value="1"/>
</dbReference>
<sequence length="590" mass="64379">MKLQTSMLQLSCLLLLSFSVASCIPDKGEPEVDLPEAPPVPVETVEEQTQLPVQYQAPSYMVDTSSSESIDEVADDVIIKVGASIRSTQGPQPLWDILKRLAALKKMSVSWASDVDQNVLVDVDISADDDFYSAIDNLLRQVDYYHEMNGSTIVVHYKETRQFHIAMPFTKQLYETATGGNVLGSNDAASNIEGTIRLDSKGNEFDIWKNIEDNMNAILDTWSTSAVTSVPESTPAENEDTADTTPSKATKQVSASGNKYTIDKPVGLITVHAPRPLLDKLELYFKNLKRELYKQVSIEAKVIEVQLTDSSSIGLNWNMLLKNLTVGASYSGAKTRSDSDSNTNTASSDWGRDYNDTTNRDTDIDGLTTSTRAVTDTITSVGSLAASTTDTITHLITEGGGAAISLAAFTMDTFLNAVKEQGQTTILSNPKLSVLNGQPALITVGRNVTYIDSIESDVNNDTGTVSYTVETERVLSGVGLALTANILEDNEIILNLVPVTSELEEPIEYRDVGLGQVGLPIINVREMSTTVRVRDGEMLVIGGLISNVEDNGGTFVPGTSNIPFFKYFFGYEEKISRKRELIILLRPRII</sequence>
<dbReference type="GO" id="GO:0009306">
    <property type="term" value="P:protein secretion"/>
    <property type="evidence" value="ECO:0007669"/>
    <property type="project" value="InterPro"/>
</dbReference>
<feature type="region of interest" description="Disordered" evidence="2">
    <location>
        <begin position="331"/>
        <end position="363"/>
    </location>
</feature>
<dbReference type="EMBL" id="CP003985">
    <property type="protein sequence ID" value="AGF77377.1"/>
    <property type="molecule type" value="Genomic_DNA"/>
</dbReference>
<evidence type="ECO:0000256" key="2">
    <source>
        <dbReference type="SAM" id="MobiDB-lite"/>
    </source>
</evidence>
<evidence type="ECO:0000256" key="1">
    <source>
        <dbReference type="RuleBase" id="RU004003"/>
    </source>
</evidence>
<feature type="compositionally biased region" description="Polar residues" evidence="2">
    <location>
        <begin position="243"/>
        <end position="256"/>
    </location>
</feature>
<keyword evidence="3" id="KW-0732">Signal</keyword>
<dbReference type="eggNOG" id="COG1450">
    <property type="taxonomic scope" value="Bacteria"/>
</dbReference>
<dbReference type="HOGENOM" id="CLU_006756_3_4_7"/>